<dbReference type="PANTHER" id="PTHR43690:SF17">
    <property type="entry name" value="PROTEIN YHJJ"/>
    <property type="match status" value="1"/>
</dbReference>
<dbReference type="InterPro" id="IPR011765">
    <property type="entry name" value="Pept_M16_N"/>
</dbReference>
<dbReference type="Proteomes" id="UP001190700">
    <property type="component" value="Unassembled WGS sequence"/>
</dbReference>
<evidence type="ECO:0000313" key="9">
    <source>
        <dbReference type="EMBL" id="KAK3243945.1"/>
    </source>
</evidence>
<dbReference type="GO" id="GO:0046872">
    <property type="term" value="F:metal ion binding"/>
    <property type="evidence" value="ECO:0007669"/>
    <property type="project" value="UniProtKB-KW"/>
</dbReference>
<organism evidence="9 10">
    <name type="scientific">Cymbomonas tetramitiformis</name>
    <dbReference type="NCBI Taxonomy" id="36881"/>
    <lineage>
        <taxon>Eukaryota</taxon>
        <taxon>Viridiplantae</taxon>
        <taxon>Chlorophyta</taxon>
        <taxon>Pyramimonadophyceae</taxon>
        <taxon>Pyramimonadales</taxon>
        <taxon>Pyramimonadaceae</taxon>
        <taxon>Cymbomonas</taxon>
    </lineage>
</organism>
<evidence type="ECO:0000256" key="5">
    <source>
        <dbReference type="ARBA" id="ARBA00022833"/>
    </source>
</evidence>
<accession>A0AAE0BXZ7</accession>
<evidence type="ECO:0000256" key="6">
    <source>
        <dbReference type="ARBA" id="ARBA00023049"/>
    </source>
</evidence>
<dbReference type="Gene3D" id="3.30.830.10">
    <property type="entry name" value="Metalloenzyme, LuxS/M16 peptidase-like"/>
    <property type="match status" value="1"/>
</dbReference>
<feature type="domain" description="Peptidase M16 N-terminal" evidence="8">
    <location>
        <begin position="130"/>
        <end position="189"/>
    </location>
</feature>
<evidence type="ECO:0000256" key="3">
    <source>
        <dbReference type="ARBA" id="ARBA00022723"/>
    </source>
</evidence>
<dbReference type="PROSITE" id="PS00143">
    <property type="entry name" value="INSULINASE"/>
    <property type="match status" value="1"/>
</dbReference>
<evidence type="ECO:0000259" key="8">
    <source>
        <dbReference type="Pfam" id="PF00675"/>
    </source>
</evidence>
<proteinExistence type="inferred from homology"/>
<dbReference type="GO" id="GO:0006508">
    <property type="term" value="P:proteolysis"/>
    <property type="evidence" value="ECO:0007669"/>
    <property type="project" value="UniProtKB-KW"/>
</dbReference>
<keyword evidence="10" id="KW-1185">Reference proteome</keyword>
<dbReference type="GO" id="GO:0004222">
    <property type="term" value="F:metalloendopeptidase activity"/>
    <property type="evidence" value="ECO:0007669"/>
    <property type="project" value="InterPro"/>
</dbReference>
<dbReference type="PANTHER" id="PTHR43690">
    <property type="entry name" value="NARDILYSIN"/>
    <property type="match status" value="1"/>
</dbReference>
<feature type="region of interest" description="Disordered" evidence="7">
    <location>
        <begin position="1"/>
        <end position="73"/>
    </location>
</feature>
<keyword evidence="5" id="KW-0862">Zinc</keyword>
<evidence type="ECO:0000256" key="7">
    <source>
        <dbReference type="SAM" id="MobiDB-lite"/>
    </source>
</evidence>
<evidence type="ECO:0000313" key="10">
    <source>
        <dbReference type="Proteomes" id="UP001190700"/>
    </source>
</evidence>
<evidence type="ECO:0000256" key="2">
    <source>
        <dbReference type="ARBA" id="ARBA00022670"/>
    </source>
</evidence>
<dbReference type="Pfam" id="PF00675">
    <property type="entry name" value="Peptidase_M16"/>
    <property type="match status" value="1"/>
</dbReference>
<keyword evidence="4" id="KW-0378">Hydrolase</keyword>
<dbReference type="InterPro" id="IPR001431">
    <property type="entry name" value="Pept_M16_Zn_BS"/>
</dbReference>
<sequence length="336" mass="36287">MAALTSQMPMFSAGRRLQSPQARPSKHGSPGCVCAHKAVHPKSSRDKRDEGAVPTSGEDASSPVSTWKDDRSGVTRRQVLSSTLATTALGTEYSGAAAQAVESAGGLERAMAQLTDRVSEFTLPNGLHFIVLKRDVAPIVSCHTYADVGAADEPDGATGLAHLLEHMAFKGTQQIGAVDYSKEVAFLNAEDEEFYAAREALALGNMRAADGHFAQLSKIQAEAAELQVPNAFGALYRRQGGVGLNASTNQDATNYYISLPSNKLELWMAMESERWRAPVFRQLYSEKEERKLVVDNAPLGRFSVRFSAASTMASATFSRARAWRPSRPQVPVRIAA</sequence>
<comment type="similarity">
    <text evidence="1">Belongs to the peptidase M16 family.</text>
</comment>
<dbReference type="SUPFAM" id="SSF63411">
    <property type="entry name" value="LuxS/MPP-like metallohydrolase"/>
    <property type="match status" value="1"/>
</dbReference>
<keyword evidence="3" id="KW-0479">Metal-binding</keyword>
<dbReference type="AlphaFoldDB" id="A0AAE0BXZ7"/>
<evidence type="ECO:0000256" key="1">
    <source>
        <dbReference type="ARBA" id="ARBA00007261"/>
    </source>
</evidence>
<evidence type="ECO:0000256" key="4">
    <source>
        <dbReference type="ARBA" id="ARBA00022801"/>
    </source>
</evidence>
<gene>
    <name evidence="9" type="ORF">CYMTET_46426</name>
</gene>
<dbReference type="InterPro" id="IPR011249">
    <property type="entry name" value="Metalloenz_LuxS/M16"/>
</dbReference>
<comment type="caution">
    <text evidence="9">The sequence shown here is derived from an EMBL/GenBank/DDBJ whole genome shotgun (WGS) entry which is preliminary data.</text>
</comment>
<keyword evidence="6" id="KW-0482">Metalloprotease</keyword>
<name>A0AAE0BXZ7_9CHLO</name>
<dbReference type="InterPro" id="IPR050626">
    <property type="entry name" value="Peptidase_M16"/>
</dbReference>
<reference evidence="9 10" key="1">
    <citation type="journal article" date="2015" name="Genome Biol. Evol.">
        <title>Comparative Genomics of a Bacterivorous Green Alga Reveals Evolutionary Causalities and Consequences of Phago-Mixotrophic Mode of Nutrition.</title>
        <authorList>
            <person name="Burns J.A."/>
            <person name="Paasch A."/>
            <person name="Narechania A."/>
            <person name="Kim E."/>
        </authorList>
    </citation>
    <scope>NUCLEOTIDE SEQUENCE [LARGE SCALE GENOMIC DNA]</scope>
    <source>
        <strain evidence="9 10">PLY_AMNH</strain>
    </source>
</reference>
<dbReference type="EMBL" id="LGRX02032514">
    <property type="protein sequence ID" value="KAK3243945.1"/>
    <property type="molecule type" value="Genomic_DNA"/>
</dbReference>
<keyword evidence="2" id="KW-0645">Protease</keyword>
<protein>
    <submittedName>
        <fullName evidence="9">Mitochondrial thiamine pyrophosphate transporter</fullName>
    </submittedName>
</protein>